<gene>
    <name evidence="4" type="ordered locus">Bphy_5859</name>
</gene>
<evidence type="ECO:0000259" key="2">
    <source>
        <dbReference type="Pfam" id="PF09977"/>
    </source>
</evidence>
<name>B2JVE6_PARP8</name>
<evidence type="ECO:0000313" key="4">
    <source>
        <dbReference type="EMBL" id="ACC74923.1"/>
    </source>
</evidence>
<keyword evidence="4" id="KW-0614">Plasmid</keyword>
<keyword evidence="5" id="KW-1185">Reference proteome</keyword>
<accession>B2JVE6</accession>
<sequence length="372" mass="38335" precursor="true">MHGMSKQKQRGSVAVITAVSMVSLLGLAALAIDIGNLLVSRNELQNAADAAALAGAPCLYQRAQCGNTTATEPDWTTATQKASSFATASTSNTVQGSVIKVAQTGSGYWNITGSPGTLETVPFTPGTNDLPAIQVTITKSAANANGSVPVYLASILGVTSLSASATATAAVSRPGYVGPGGLFPLAMSKCLFDNYWDSSTNSPKLATSTAKIPGQDFNQTPNTPYIFQVSSSYQVNGCEAGQWTTLTSQQNNVTFVRGLIAGQNTDSLGIGSQPGTYIQPGEENTLYTAVNDCSAAGDHTCEYETVPVVSSLGTGSYQPVVAFACVHVLGAKKGSSPYVILQMSNQPDKCQAKNAGGVGPNYGAITPPRLVQ</sequence>
<feature type="transmembrane region" description="Helical" evidence="1">
    <location>
        <begin position="12"/>
        <end position="32"/>
    </location>
</feature>
<organism evidence="4 5">
    <name type="scientific">Paraburkholderia phymatum (strain DSM 17167 / CIP 108236 / LMG 21445 / STM815)</name>
    <name type="common">Burkholderia phymatum</name>
    <dbReference type="NCBI Taxonomy" id="391038"/>
    <lineage>
        <taxon>Bacteria</taxon>
        <taxon>Pseudomonadati</taxon>
        <taxon>Pseudomonadota</taxon>
        <taxon>Betaproteobacteria</taxon>
        <taxon>Burkholderiales</taxon>
        <taxon>Burkholderiaceae</taxon>
        <taxon>Paraburkholderia</taxon>
    </lineage>
</organism>
<dbReference type="InterPro" id="IPR018705">
    <property type="entry name" value="DUF2134_membrane"/>
</dbReference>
<dbReference type="Proteomes" id="UP000001192">
    <property type="component" value="Plasmid pBPHY01"/>
</dbReference>
<evidence type="ECO:0000313" key="5">
    <source>
        <dbReference type="Proteomes" id="UP000001192"/>
    </source>
</evidence>
<reference evidence="5" key="1">
    <citation type="journal article" date="2014" name="Stand. Genomic Sci.">
        <title>Complete genome sequence of Burkholderia phymatum STM815(T), a broad host range and efficient nitrogen-fixing symbiont of Mimosa species.</title>
        <authorList>
            <person name="Moulin L."/>
            <person name="Klonowska A."/>
            <person name="Caroline B."/>
            <person name="Booth K."/>
            <person name="Vriezen J.A."/>
            <person name="Melkonian R."/>
            <person name="James E.K."/>
            <person name="Young J.P."/>
            <person name="Bena G."/>
            <person name="Hauser L."/>
            <person name="Land M."/>
            <person name="Kyrpides N."/>
            <person name="Bruce D."/>
            <person name="Chain P."/>
            <person name="Copeland A."/>
            <person name="Pitluck S."/>
            <person name="Woyke T."/>
            <person name="Lizotte-Waniewski M."/>
            <person name="Bristow J."/>
            <person name="Riley M."/>
        </authorList>
    </citation>
    <scope>NUCLEOTIDE SEQUENCE [LARGE SCALE GENOMIC DNA]</scope>
    <source>
        <strain evidence="5">DSM 17167 / CIP 108236 / LMG 21445 / STM815</strain>
        <plasmid evidence="5">Plasmid pBPHY01</plasmid>
    </source>
</reference>
<protein>
    <submittedName>
        <fullName evidence="4">Putative transmembrane protein</fullName>
    </submittedName>
</protein>
<feature type="domain" description="DUF2134" evidence="2">
    <location>
        <begin position="73"/>
        <end position="169"/>
    </location>
</feature>
<dbReference type="KEGG" id="bph:Bphy_5859"/>
<evidence type="ECO:0000256" key="1">
    <source>
        <dbReference type="SAM" id="Phobius"/>
    </source>
</evidence>
<keyword evidence="1" id="KW-1133">Transmembrane helix</keyword>
<dbReference type="InterPro" id="IPR028087">
    <property type="entry name" value="Tad_N"/>
</dbReference>
<keyword evidence="1 4" id="KW-0812">Transmembrane</keyword>
<dbReference type="EMBL" id="CP001045">
    <property type="protein sequence ID" value="ACC74923.1"/>
    <property type="molecule type" value="Genomic_DNA"/>
</dbReference>
<evidence type="ECO:0000259" key="3">
    <source>
        <dbReference type="Pfam" id="PF13400"/>
    </source>
</evidence>
<dbReference type="HOGENOM" id="CLU_787100_0_0_4"/>
<proteinExistence type="predicted"/>
<dbReference type="AlphaFoldDB" id="B2JVE6"/>
<dbReference type="Pfam" id="PF13400">
    <property type="entry name" value="Tad"/>
    <property type="match status" value="1"/>
</dbReference>
<keyword evidence="1" id="KW-0472">Membrane</keyword>
<geneLocation type="plasmid" evidence="4 5">
    <name>pBPHY01</name>
</geneLocation>
<dbReference type="Pfam" id="PF09977">
    <property type="entry name" value="Tad_C"/>
    <property type="match status" value="1"/>
</dbReference>
<feature type="domain" description="Putative Flp pilus-assembly TadG-like N-terminal" evidence="3">
    <location>
        <begin position="11"/>
        <end position="56"/>
    </location>
</feature>